<dbReference type="Pfam" id="PF02033">
    <property type="entry name" value="RBFA"/>
    <property type="match status" value="1"/>
</dbReference>
<comment type="subunit">
    <text evidence="2">Monomer. Binds 30S ribosomal subunits, but not 50S ribosomal subunits or 70S ribosomes.</text>
</comment>
<reference evidence="5" key="1">
    <citation type="journal article" date="2019" name="Int. J. Syst. Evol. Microbiol.">
        <title>The Global Catalogue of Microorganisms (GCM) 10K type strain sequencing project: providing services to taxonomists for standard genome sequencing and annotation.</title>
        <authorList>
            <consortium name="The Broad Institute Genomics Platform"/>
            <consortium name="The Broad Institute Genome Sequencing Center for Infectious Disease"/>
            <person name="Wu L."/>
            <person name="Ma J."/>
        </authorList>
    </citation>
    <scope>NUCLEOTIDE SEQUENCE [LARGE SCALE GENOMIC DNA]</scope>
    <source>
        <strain evidence="5">JCM 17938</strain>
    </source>
</reference>
<keyword evidence="1 2" id="KW-0690">Ribosome biogenesis</keyword>
<dbReference type="Proteomes" id="UP001500212">
    <property type="component" value="Unassembled WGS sequence"/>
</dbReference>
<feature type="region of interest" description="Disordered" evidence="3">
    <location>
        <begin position="1"/>
        <end position="32"/>
    </location>
</feature>
<proteinExistence type="inferred from homology"/>
<evidence type="ECO:0000256" key="2">
    <source>
        <dbReference type="HAMAP-Rule" id="MF_00003"/>
    </source>
</evidence>
<dbReference type="NCBIfam" id="TIGR00082">
    <property type="entry name" value="rbfA"/>
    <property type="match status" value="1"/>
</dbReference>
<dbReference type="PROSITE" id="PS01319">
    <property type="entry name" value="RBFA"/>
    <property type="match status" value="1"/>
</dbReference>
<dbReference type="EMBL" id="BAABHJ010000023">
    <property type="protein sequence ID" value="GAA4613765.1"/>
    <property type="molecule type" value="Genomic_DNA"/>
</dbReference>
<dbReference type="InterPro" id="IPR000238">
    <property type="entry name" value="RbfA"/>
</dbReference>
<keyword evidence="5" id="KW-1185">Reference proteome</keyword>
<dbReference type="HAMAP" id="MF_00003">
    <property type="entry name" value="RbfA"/>
    <property type="match status" value="1"/>
</dbReference>
<comment type="subcellular location">
    <subcellularLocation>
        <location evidence="2">Cytoplasm</location>
    </subcellularLocation>
</comment>
<dbReference type="PANTHER" id="PTHR33515:SF1">
    <property type="entry name" value="RIBOSOME-BINDING FACTOR A, CHLOROPLASTIC-RELATED"/>
    <property type="match status" value="1"/>
</dbReference>
<evidence type="ECO:0000256" key="3">
    <source>
        <dbReference type="SAM" id="MobiDB-lite"/>
    </source>
</evidence>
<dbReference type="SUPFAM" id="SSF89919">
    <property type="entry name" value="Ribosome-binding factor A, RbfA"/>
    <property type="match status" value="1"/>
</dbReference>
<dbReference type="InterPro" id="IPR020053">
    <property type="entry name" value="Ribosome-bd_factorA_CS"/>
</dbReference>
<evidence type="ECO:0000313" key="4">
    <source>
        <dbReference type="EMBL" id="GAA4613765.1"/>
    </source>
</evidence>
<protein>
    <recommendedName>
        <fullName evidence="2">Ribosome-binding factor A</fullName>
    </recommendedName>
</protein>
<accession>A0ABP8TVB3</accession>
<comment type="caution">
    <text evidence="4">The sequence shown here is derived from an EMBL/GenBank/DDBJ whole genome shotgun (WGS) entry which is preliminary data.</text>
</comment>
<dbReference type="Gene3D" id="3.30.300.20">
    <property type="match status" value="1"/>
</dbReference>
<sequence length="185" mass="20086">MIEAREASARTRTGRPQRPNDNGGTVTDPARARKLADRIQQIVAEMLERRIKDPRLGFVTVTDTRLTNDLRDATVYYTVYGSDAERADSAAALESAKGVIRSEVGKRTGVRHTPSLTFVPDALPENARQIDDLLAKARAADERVAKAAENARPAGDANPYRETLISGDVDETDSDGGDDAGYSRS</sequence>
<dbReference type="PANTHER" id="PTHR33515">
    <property type="entry name" value="RIBOSOME-BINDING FACTOR A, CHLOROPLASTIC-RELATED"/>
    <property type="match status" value="1"/>
</dbReference>
<evidence type="ECO:0000313" key="5">
    <source>
        <dbReference type="Proteomes" id="UP001500212"/>
    </source>
</evidence>
<name>A0ABP8TVB3_9ACTN</name>
<keyword evidence="2" id="KW-0963">Cytoplasm</keyword>
<organism evidence="4 5">
    <name type="scientific">Actinoallomurus liliacearum</name>
    <dbReference type="NCBI Taxonomy" id="1080073"/>
    <lineage>
        <taxon>Bacteria</taxon>
        <taxon>Bacillati</taxon>
        <taxon>Actinomycetota</taxon>
        <taxon>Actinomycetes</taxon>
        <taxon>Streptosporangiales</taxon>
        <taxon>Thermomonosporaceae</taxon>
        <taxon>Actinoallomurus</taxon>
    </lineage>
</organism>
<comment type="similarity">
    <text evidence="2">Belongs to the RbfA family.</text>
</comment>
<feature type="region of interest" description="Disordered" evidence="3">
    <location>
        <begin position="144"/>
        <end position="185"/>
    </location>
</feature>
<dbReference type="InterPro" id="IPR023799">
    <property type="entry name" value="RbfA_dom_sf"/>
</dbReference>
<evidence type="ECO:0000256" key="1">
    <source>
        <dbReference type="ARBA" id="ARBA00022517"/>
    </source>
</evidence>
<feature type="compositionally biased region" description="Acidic residues" evidence="3">
    <location>
        <begin position="168"/>
        <end position="178"/>
    </location>
</feature>
<gene>
    <name evidence="2 4" type="primary">rbfA</name>
    <name evidence="4" type="ORF">GCM10023195_59800</name>
</gene>
<dbReference type="InterPro" id="IPR015946">
    <property type="entry name" value="KH_dom-like_a/b"/>
</dbReference>
<comment type="function">
    <text evidence="2">One of several proteins that assist in the late maturation steps of the functional core of the 30S ribosomal subunit. Associates with free 30S ribosomal subunits (but not with 30S subunits that are part of 70S ribosomes or polysomes). Required for efficient processing of 16S rRNA. May interact with the 5'-terminal helix region of 16S rRNA.</text>
</comment>